<keyword evidence="1" id="KW-0472">Membrane</keyword>
<accession>A0A916K6Y2</accession>
<gene>
    <name evidence="3" type="ORF">PAESOLCIP111_05904</name>
</gene>
<evidence type="ECO:0000313" key="3">
    <source>
        <dbReference type="EMBL" id="CAG7649599.1"/>
    </source>
</evidence>
<dbReference type="EMBL" id="CAJVAS010000049">
    <property type="protein sequence ID" value="CAG7649599.1"/>
    <property type="molecule type" value="Genomic_DNA"/>
</dbReference>
<organism evidence="3 4">
    <name type="scientific">Paenibacillus solanacearum</name>
    <dbReference type="NCBI Taxonomy" id="2048548"/>
    <lineage>
        <taxon>Bacteria</taxon>
        <taxon>Bacillati</taxon>
        <taxon>Bacillota</taxon>
        <taxon>Bacilli</taxon>
        <taxon>Bacillales</taxon>
        <taxon>Paenibacillaceae</taxon>
        <taxon>Paenibacillus</taxon>
    </lineage>
</organism>
<dbReference type="AlphaFoldDB" id="A0A916K6Y2"/>
<keyword evidence="1" id="KW-1133">Transmembrane helix</keyword>
<dbReference type="Proteomes" id="UP000693672">
    <property type="component" value="Unassembled WGS sequence"/>
</dbReference>
<sequence length="126" mass="14039">MVQNVQVLNRYNHSERQAPQRADLHRTNRGRTIRRIVVFGLLVLALLSVSGFASAFLGNEDAYAATASAKRAIVYVEQGDTLWSIAQEHAANGEDVRDYVYRMKKLNKLGNAKLQIGQKLTLPSGK</sequence>
<reference evidence="3" key="1">
    <citation type="submission" date="2021-06" db="EMBL/GenBank/DDBJ databases">
        <authorList>
            <person name="Criscuolo A."/>
        </authorList>
    </citation>
    <scope>NUCLEOTIDE SEQUENCE</scope>
    <source>
        <strain evidence="3">CIP111600</strain>
    </source>
</reference>
<dbReference type="InterPro" id="IPR018392">
    <property type="entry name" value="LysM"/>
</dbReference>
<protein>
    <recommendedName>
        <fullName evidence="2">LysM domain-containing protein</fullName>
    </recommendedName>
</protein>
<evidence type="ECO:0000259" key="2">
    <source>
        <dbReference type="PROSITE" id="PS51782"/>
    </source>
</evidence>
<name>A0A916K6Y2_9BACL</name>
<feature type="transmembrane region" description="Helical" evidence="1">
    <location>
        <begin position="36"/>
        <end position="57"/>
    </location>
</feature>
<evidence type="ECO:0000256" key="1">
    <source>
        <dbReference type="SAM" id="Phobius"/>
    </source>
</evidence>
<evidence type="ECO:0000313" key="4">
    <source>
        <dbReference type="Proteomes" id="UP000693672"/>
    </source>
</evidence>
<comment type="caution">
    <text evidence="3">The sequence shown here is derived from an EMBL/GenBank/DDBJ whole genome shotgun (WGS) entry which is preliminary data.</text>
</comment>
<dbReference type="Pfam" id="PF01476">
    <property type="entry name" value="LysM"/>
    <property type="match status" value="1"/>
</dbReference>
<keyword evidence="1" id="KW-0812">Transmembrane</keyword>
<keyword evidence="4" id="KW-1185">Reference proteome</keyword>
<proteinExistence type="predicted"/>
<dbReference type="RefSeq" id="WP_246627703.1">
    <property type="nucleotide sequence ID" value="NZ_CAJVAS010000049.1"/>
</dbReference>
<dbReference type="CDD" id="cd00118">
    <property type="entry name" value="LysM"/>
    <property type="match status" value="1"/>
</dbReference>
<dbReference type="SMART" id="SM00257">
    <property type="entry name" value="LysM"/>
    <property type="match status" value="1"/>
</dbReference>
<dbReference type="PROSITE" id="PS51782">
    <property type="entry name" value="LYSM"/>
    <property type="match status" value="1"/>
</dbReference>
<feature type="domain" description="LysM" evidence="2">
    <location>
        <begin position="72"/>
        <end position="122"/>
    </location>
</feature>